<dbReference type="Proteomes" id="UP000814207">
    <property type="component" value="Unassembled WGS sequence"/>
</dbReference>
<feature type="region of interest" description="Disordered" evidence="1">
    <location>
        <begin position="884"/>
        <end position="916"/>
    </location>
</feature>
<comment type="caution">
    <text evidence="2">The sequence shown here is derived from an EMBL/GenBank/DDBJ whole genome shotgun (WGS) entry which is preliminary data.</text>
</comment>
<evidence type="ECO:0000313" key="2">
    <source>
        <dbReference type="EMBL" id="MCF5065514.1"/>
    </source>
</evidence>
<name>A0A9Q3ZZA9_PSESX</name>
<protein>
    <submittedName>
        <fullName evidence="2">Uncharacterized protein</fullName>
    </submittedName>
</protein>
<accession>A0A9Q3ZZA9</accession>
<evidence type="ECO:0000313" key="3">
    <source>
        <dbReference type="Proteomes" id="UP000814207"/>
    </source>
</evidence>
<feature type="region of interest" description="Disordered" evidence="1">
    <location>
        <begin position="159"/>
        <end position="181"/>
    </location>
</feature>
<proteinExistence type="predicted"/>
<organism evidence="2 3">
    <name type="scientific">Pseudomonas syringae</name>
    <dbReference type="NCBI Taxonomy" id="317"/>
    <lineage>
        <taxon>Bacteria</taxon>
        <taxon>Pseudomonadati</taxon>
        <taxon>Pseudomonadota</taxon>
        <taxon>Gammaproteobacteria</taxon>
        <taxon>Pseudomonadales</taxon>
        <taxon>Pseudomonadaceae</taxon>
        <taxon>Pseudomonas</taxon>
    </lineage>
</organism>
<dbReference type="EMBL" id="WKEU01000121">
    <property type="protein sequence ID" value="MCF5065514.1"/>
    <property type="molecule type" value="Genomic_DNA"/>
</dbReference>
<feature type="region of interest" description="Disordered" evidence="1">
    <location>
        <begin position="1"/>
        <end position="21"/>
    </location>
</feature>
<evidence type="ECO:0000256" key="1">
    <source>
        <dbReference type="SAM" id="MobiDB-lite"/>
    </source>
</evidence>
<dbReference type="AlphaFoldDB" id="A0A9Q3ZZA9"/>
<reference evidence="2" key="1">
    <citation type="submission" date="2019-11" db="EMBL/GenBank/DDBJ databases">
        <title>Epiphytic Pseudomonas syringae from cherry orchards.</title>
        <authorList>
            <person name="Hulin M.T."/>
        </authorList>
    </citation>
    <scope>NUCLEOTIDE SEQUENCE</scope>
    <source>
        <strain evidence="2">PA-6-9A</strain>
    </source>
</reference>
<sequence>MILNPVNPVHQQPSTRVTAPPPVLIEPTALSDNGTPTPAARSVARVPRNVGPLAQVSEQPLGTAQERAGNSHNLAALKMALGEVLRTGAQDPEADIPALLETARFRVHSLSTFGKANQTRPNEELPIAWFLREHSLYVPQDIEQLSNLIDVLDNPLPQPPVQGSDLAVPAQPETEQPPSPRGVVAGYDLNQPANWGVSPSVVVAHLAQHLEEQGKASADTAPAAARALLAGAAPAFIVAGMPDNLVVGSATWARLSTAVEVGEFWEPGMAGRTDFEAFMRRANQSPISDAQAIVEGKAQSNALIDWGVAQGRISRKDDEAYTLAEVAVLRDAFNEELTALKKAQDQLSAPMPNRRDMALDELKKVYGDTAPFDVRNISISNIDASESEYHSLLEIYMAGKMDRIPKGERYDFQLGDRSLSVRPLPDINQQFSSQFDRYFLNLKEGVATAVTDQFKKLPVEDRKIIASGKPEFFSLRKASVAQAEGEESAAQAQAAKARYGLLMRVQYTPAKSGSDQTPARMRHVYYEIFPLQGIIRRRDDLPRYLPNPAPRVADPENYAARQAQGKSLWVDYEAYEKGTPPQREIYSGGLLNEQLSTPYLPALRPGQEANSAVHANPRFKTIADIVAGYLLHDPVAMKAQARGSTLVEEEEAGIKAGHDFVTGLIPFKNAIENAVNGNTGAAIRDFALDIFGFVVPFGKGAGQAVRVLGKAGEKFGTRAFKASDVLLRSAFSGLNPGDGLGDLTRAFAKGSQSVLQRSYRELKALLPTQSLNLAAYGRTAGNLDKYAVGSQTLAGLTADSQGIYRGADDQLYIRNVDGSGEGGIFQVREVTNNQGVVQVRVIDTKTNRQTEFLLENSGQDQWNRVGLQGGGPTKRAHDEENFIAPSPASGAVSTGQPLAKRARPPEVFPGEKADLDPPVKGENVFYHYTRERSDAAITAVRNLDPSSHNLSGGMLPRAEGRHYFTDLAPGDKPAKEISAIIFGRRKHGNALQKMTHYYEINTTGLKLIRSPDNPHIFYVDTPYSIPLQYRNGGPDIVDRVIRHGPVPV</sequence>
<gene>
    <name evidence="2" type="ORF">GIW73_21505</name>
</gene>